<feature type="transmembrane region" description="Helical" evidence="15">
    <location>
        <begin position="181"/>
        <end position="202"/>
    </location>
</feature>
<dbReference type="AlphaFoldDB" id="I1YFD3"/>
<dbReference type="InterPro" id="IPR027256">
    <property type="entry name" value="P-typ_ATPase_IB"/>
</dbReference>
<dbReference type="PROSITE" id="PS00154">
    <property type="entry name" value="ATPASE_E1_E2"/>
    <property type="match status" value="1"/>
</dbReference>
<keyword evidence="3" id="KW-0813">Transport</keyword>
<dbReference type="SUPFAM" id="SSF81665">
    <property type="entry name" value="Calcium ATPase, transmembrane domain M"/>
    <property type="match status" value="1"/>
</dbReference>
<dbReference type="InterPro" id="IPR023299">
    <property type="entry name" value="ATPase_P-typ_cyto_dom_N"/>
</dbReference>
<dbReference type="Pfam" id="PF00702">
    <property type="entry name" value="Hydrolase"/>
    <property type="match status" value="1"/>
</dbReference>
<feature type="transmembrane region" description="Helical" evidence="15">
    <location>
        <begin position="791"/>
        <end position="809"/>
    </location>
</feature>
<dbReference type="InterPro" id="IPR023214">
    <property type="entry name" value="HAD_sf"/>
</dbReference>
<dbReference type="SFLD" id="SFLDG00002">
    <property type="entry name" value="C1.7:_P-type_atpase_like"/>
    <property type="match status" value="1"/>
</dbReference>
<keyword evidence="11" id="KW-1278">Translocase</keyword>
<gene>
    <name evidence="17" type="ordered locus">Q7C_451</name>
</gene>
<dbReference type="InterPro" id="IPR001757">
    <property type="entry name" value="P_typ_ATPase"/>
</dbReference>
<dbReference type="InterPro" id="IPR006121">
    <property type="entry name" value="HMA_dom"/>
</dbReference>
<evidence type="ECO:0000313" key="18">
    <source>
        <dbReference type="Proteomes" id="UP000009145"/>
    </source>
</evidence>
<proteinExistence type="inferred from homology"/>
<evidence type="ECO:0000256" key="5">
    <source>
        <dbReference type="ARBA" id="ARBA00022553"/>
    </source>
</evidence>
<dbReference type="InterPro" id="IPR017969">
    <property type="entry name" value="Heavy-metal-associated_CS"/>
</dbReference>
<dbReference type="eggNOG" id="COG2217">
    <property type="taxonomic scope" value="Bacteria"/>
</dbReference>
<dbReference type="InterPro" id="IPR059000">
    <property type="entry name" value="ATPase_P-type_domA"/>
</dbReference>
<dbReference type="STRING" id="754477.Q7C_451"/>
<evidence type="ECO:0000256" key="3">
    <source>
        <dbReference type="ARBA" id="ARBA00022448"/>
    </source>
</evidence>
<evidence type="ECO:0000256" key="1">
    <source>
        <dbReference type="ARBA" id="ARBA00004651"/>
    </source>
</evidence>
<dbReference type="GO" id="GO:0016887">
    <property type="term" value="F:ATP hydrolysis activity"/>
    <property type="evidence" value="ECO:0007669"/>
    <property type="project" value="InterPro"/>
</dbReference>
<evidence type="ECO:0000256" key="7">
    <source>
        <dbReference type="ARBA" id="ARBA00022723"/>
    </source>
</evidence>
<keyword evidence="4 15" id="KW-1003">Cell membrane</keyword>
<keyword evidence="5" id="KW-0597">Phosphoprotein</keyword>
<dbReference type="InterPro" id="IPR021993">
    <property type="entry name" value="ATPase-cat-bd"/>
</dbReference>
<dbReference type="GO" id="GO:0043682">
    <property type="term" value="F:P-type divalent copper transporter activity"/>
    <property type="evidence" value="ECO:0007669"/>
    <property type="project" value="TreeGrafter"/>
</dbReference>
<evidence type="ECO:0000259" key="16">
    <source>
        <dbReference type="PROSITE" id="PS50846"/>
    </source>
</evidence>
<evidence type="ECO:0000313" key="17">
    <source>
        <dbReference type="EMBL" id="AFJ01626.1"/>
    </source>
</evidence>
<dbReference type="Pfam" id="PF12156">
    <property type="entry name" value="ATPase-cat_bd"/>
    <property type="match status" value="1"/>
</dbReference>
<comment type="similarity">
    <text evidence="2 15">Belongs to the cation transport ATPase (P-type) (TC 3.A.3) family. Type IB subfamily.</text>
</comment>
<dbReference type="Proteomes" id="UP000009145">
    <property type="component" value="Chromosome"/>
</dbReference>
<dbReference type="HOGENOM" id="CLU_001771_0_3_6"/>
<dbReference type="NCBIfam" id="TIGR01511">
    <property type="entry name" value="ATPase-IB1_Cu"/>
    <property type="match status" value="1"/>
</dbReference>
<dbReference type="CDD" id="cd00371">
    <property type="entry name" value="HMA"/>
    <property type="match status" value="1"/>
</dbReference>
<dbReference type="SUPFAM" id="SSF81653">
    <property type="entry name" value="Calcium ATPase, transduction domain A"/>
    <property type="match status" value="1"/>
</dbReference>
<keyword evidence="8 15" id="KW-0547">Nucleotide-binding</keyword>
<dbReference type="PATRIC" id="fig|754477.3.peg.446"/>
<dbReference type="InterPro" id="IPR023298">
    <property type="entry name" value="ATPase_P-typ_TM_dom_sf"/>
</dbReference>
<feature type="transmembrane region" description="Helical" evidence="15">
    <location>
        <begin position="765"/>
        <end position="785"/>
    </location>
</feature>
<reference evidence="17 18" key="1">
    <citation type="journal article" date="2012" name="J. Bacteriol.">
        <title>Complete genome sequences of Methylophaga sp. strain JAM1 and Methylophaga sp. strain JAM7.</title>
        <authorList>
            <person name="Villeneuve C."/>
            <person name="Martineau C."/>
            <person name="Mauffrey F."/>
            <person name="Villemur R."/>
        </authorList>
    </citation>
    <scope>NUCLEOTIDE SEQUENCE [LARGE SCALE GENOMIC DNA]</scope>
    <source>
        <strain evidence="17 18">JAM7</strain>
    </source>
</reference>
<evidence type="ECO:0000256" key="4">
    <source>
        <dbReference type="ARBA" id="ARBA00022475"/>
    </source>
</evidence>
<dbReference type="Gene3D" id="3.40.50.1000">
    <property type="entry name" value="HAD superfamily/HAD-like"/>
    <property type="match status" value="1"/>
</dbReference>
<evidence type="ECO:0000256" key="8">
    <source>
        <dbReference type="ARBA" id="ARBA00022741"/>
    </source>
</evidence>
<dbReference type="NCBIfam" id="TIGR01525">
    <property type="entry name" value="ATPase-IB_hvy"/>
    <property type="match status" value="1"/>
</dbReference>
<dbReference type="PROSITE" id="PS50846">
    <property type="entry name" value="HMA_2"/>
    <property type="match status" value="1"/>
</dbReference>
<keyword evidence="18" id="KW-1185">Reference proteome</keyword>
<feature type="domain" description="HMA" evidence="16">
    <location>
        <begin position="97"/>
        <end position="163"/>
    </location>
</feature>
<evidence type="ECO:0000256" key="2">
    <source>
        <dbReference type="ARBA" id="ARBA00006024"/>
    </source>
</evidence>
<dbReference type="InterPro" id="IPR036163">
    <property type="entry name" value="HMA_dom_sf"/>
</dbReference>
<dbReference type="GO" id="GO:0005524">
    <property type="term" value="F:ATP binding"/>
    <property type="evidence" value="ECO:0007669"/>
    <property type="project" value="UniProtKB-UniRule"/>
</dbReference>
<dbReference type="InterPro" id="IPR008250">
    <property type="entry name" value="ATPase_P-typ_transduc_dom_A_sf"/>
</dbReference>
<accession>I1YFD3</accession>
<dbReference type="PANTHER" id="PTHR43520">
    <property type="entry name" value="ATP7, ISOFORM B"/>
    <property type="match status" value="1"/>
</dbReference>
<dbReference type="SFLD" id="SFLDF00027">
    <property type="entry name" value="p-type_atpase"/>
    <property type="match status" value="1"/>
</dbReference>
<keyword evidence="14 15" id="KW-0472">Membrane</keyword>
<dbReference type="PROSITE" id="PS01047">
    <property type="entry name" value="HMA_1"/>
    <property type="match status" value="1"/>
</dbReference>
<organism evidence="17 18">
    <name type="scientific">Methylophaga frappieri (strain ATCC BAA-2434 / DSM 25690 / JAM7)</name>
    <dbReference type="NCBI Taxonomy" id="754477"/>
    <lineage>
        <taxon>Bacteria</taxon>
        <taxon>Pseudomonadati</taxon>
        <taxon>Pseudomonadota</taxon>
        <taxon>Gammaproteobacteria</taxon>
        <taxon>Thiotrichales</taxon>
        <taxon>Piscirickettsiaceae</taxon>
        <taxon>Methylophaga</taxon>
    </lineage>
</organism>
<dbReference type="Gene3D" id="2.70.150.10">
    <property type="entry name" value="Calcium-transporting ATPase, cytoplasmic transduction domain A"/>
    <property type="match status" value="1"/>
</dbReference>
<dbReference type="InterPro" id="IPR036412">
    <property type="entry name" value="HAD-like_sf"/>
</dbReference>
<keyword evidence="9 15" id="KW-0067">ATP-binding</keyword>
<sequence>MPEATAKAAKPVCYHCASPVSDSEAIFAEIDGEQQMFCCHGCKSVCQTIFSAGLQGFYQKTTPDETLAPPPTQHTEFEAYDQEAIQDDYVTSHGSQREIHLLIEGIHCPACIWLIEQTLHHQPGVIRAEANFTAKKLRLSWDSQRTTLSAILKRLASVGYAGVPFDPETAEGALARRHRDLLYRMAFAGFCMMNILWVSIALYAGAAEDEFRNWFHWIGFGLATPTLLYSGFPFFRNAFTGLRNWRLTMDLPIAIGATATYLYSVYITVTGSTQGEVFFDTVVNFIFVILIGRYLQAISTRNALSATRRLLTLQPKMATVVHGDDTKLTPIRLVSPGDVVLVRPGETVPVDGDVIAGDSAINESMLTGESALVVKQVGDQVVAGSQNSEGALHVRARAVLRDTALARILDLMEAAQSDKSALQSLADRIVPWFVLITLCLATLTFLSWLGQDFEIALLAAASVLVVTCPCAFGMATPMSIAVASGVGAQRGILVKNGAVLEKLSTVNHVVFDKTGTLTTGELTIRKILPANGYTDEQVLRVAASVEQLSEHAVARAVVNHSQSRGLEICSVTAFRAVPGRGVKALLDGHEVAVGTMAWLASFINVDDVWYAECEEAEKQGISCVLVVQHNTIIGLLGVTDTLREDASQAIAALLNQHIQVSVLSGDRYAVVAAVVAQLGAVKCIAEVLPEDKQQKIRQLQQQGHTVAMVGDGINDSPALIQADVGIAVAAGTDVSIEAADIVLSQNRLMQVVEARRLAGHTLRTIKQNIVLSIIYNLIMVPLAMMAMVSPLMAAVTMPISSLLVIGNAARIGRVK</sequence>
<dbReference type="NCBIfam" id="TIGR01494">
    <property type="entry name" value="ATPase_P-type"/>
    <property type="match status" value="1"/>
</dbReference>
<dbReference type="FunFam" id="2.70.150.10:FF:000002">
    <property type="entry name" value="Copper-transporting ATPase 1, putative"/>
    <property type="match status" value="1"/>
</dbReference>
<keyword evidence="12 15" id="KW-1133">Transmembrane helix</keyword>
<dbReference type="GO" id="GO:0005886">
    <property type="term" value="C:plasma membrane"/>
    <property type="evidence" value="ECO:0007669"/>
    <property type="project" value="UniProtKB-SubCell"/>
</dbReference>
<dbReference type="KEGG" id="mec:Q7C_451"/>
<dbReference type="PANTHER" id="PTHR43520:SF5">
    <property type="entry name" value="CATION-TRANSPORTING P-TYPE ATPASE-RELATED"/>
    <property type="match status" value="1"/>
</dbReference>
<dbReference type="SFLD" id="SFLDS00003">
    <property type="entry name" value="Haloacid_Dehalogenase"/>
    <property type="match status" value="1"/>
</dbReference>
<feature type="transmembrane region" description="Helical" evidence="15">
    <location>
        <begin position="429"/>
        <end position="449"/>
    </location>
</feature>
<dbReference type="InterPro" id="IPR018303">
    <property type="entry name" value="ATPase_P-typ_P_site"/>
</dbReference>
<keyword evidence="10" id="KW-0460">Magnesium</keyword>
<evidence type="ECO:0000256" key="15">
    <source>
        <dbReference type="RuleBase" id="RU362081"/>
    </source>
</evidence>
<dbReference type="GO" id="GO:0055070">
    <property type="term" value="P:copper ion homeostasis"/>
    <property type="evidence" value="ECO:0007669"/>
    <property type="project" value="TreeGrafter"/>
</dbReference>
<evidence type="ECO:0000256" key="11">
    <source>
        <dbReference type="ARBA" id="ARBA00022967"/>
    </source>
</evidence>
<evidence type="ECO:0000256" key="14">
    <source>
        <dbReference type="ARBA" id="ARBA00023136"/>
    </source>
</evidence>
<comment type="subcellular location">
    <subcellularLocation>
        <location evidence="1">Cell membrane</location>
        <topology evidence="1">Multi-pass membrane protein</topology>
    </subcellularLocation>
</comment>
<dbReference type="Gene3D" id="3.40.1110.10">
    <property type="entry name" value="Calcium-transporting ATPase, cytoplasmic domain N"/>
    <property type="match status" value="1"/>
</dbReference>
<feature type="transmembrane region" description="Helical" evidence="15">
    <location>
        <begin position="455"/>
        <end position="475"/>
    </location>
</feature>
<name>I1YFD3_METFJ</name>
<dbReference type="GO" id="GO:0005507">
    <property type="term" value="F:copper ion binding"/>
    <property type="evidence" value="ECO:0007669"/>
    <property type="project" value="TreeGrafter"/>
</dbReference>
<feature type="transmembrane region" description="Helical" evidence="15">
    <location>
        <begin position="277"/>
        <end position="295"/>
    </location>
</feature>
<feature type="transmembrane region" description="Helical" evidence="15">
    <location>
        <begin position="247"/>
        <end position="265"/>
    </location>
</feature>
<dbReference type="InterPro" id="IPR044492">
    <property type="entry name" value="P_typ_ATPase_HD_dom"/>
</dbReference>
<dbReference type="RefSeq" id="WP_014703076.1">
    <property type="nucleotide sequence ID" value="NC_017856.1"/>
</dbReference>
<dbReference type="Gene3D" id="3.30.70.100">
    <property type="match status" value="1"/>
</dbReference>
<dbReference type="Pfam" id="PF00122">
    <property type="entry name" value="E1-E2_ATPase"/>
    <property type="match status" value="1"/>
</dbReference>
<dbReference type="PRINTS" id="PR00943">
    <property type="entry name" value="CUATPASE"/>
</dbReference>
<dbReference type="SUPFAM" id="SSF56784">
    <property type="entry name" value="HAD-like"/>
    <property type="match status" value="1"/>
</dbReference>
<dbReference type="Pfam" id="PF00403">
    <property type="entry name" value="HMA"/>
    <property type="match status" value="1"/>
</dbReference>
<protein>
    <submittedName>
        <fullName evidence="17">Heavy metal translocating P-type ATPase</fullName>
    </submittedName>
</protein>
<evidence type="ECO:0000256" key="9">
    <source>
        <dbReference type="ARBA" id="ARBA00022840"/>
    </source>
</evidence>
<evidence type="ECO:0000256" key="6">
    <source>
        <dbReference type="ARBA" id="ARBA00022692"/>
    </source>
</evidence>
<keyword evidence="13" id="KW-0406">Ion transport</keyword>
<dbReference type="SUPFAM" id="SSF55008">
    <property type="entry name" value="HMA, heavy metal-associated domain"/>
    <property type="match status" value="1"/>
</dbReference>
<dbReference type="EMBL" id="CP003380">
    <property type="protein sequence ID" value="AFJ01626.1"/>
    <property type="molecule type" value="Genomic_DNA"/>
</dbReference>
<keyword evidence="7 15" id="KW-0479">Metal-binding</keyword>
<evidence type="ECO:0000256" key="10">
    <source>
        <dbReference type="ARBA" id="ARBA00022842"/>
    </source>
</evidence>
<evidence type="ECO:0000256" key="12">
    <source>
        <dbReference type="ARBA" id="ARBA00022989"/>
    </source>
</evidence>
<dbReference type="PRINTS" id="PR00119">
    <property type="entry name" value="CATATPASE"/>
</dbReference>
<keyword evidence="6 15" id="KW-0812">Transmembrane</keyword>
<evidence type="ECO:0000256" key="13">
    <source>
        <dbReference type="ARBA" id="ARBA00023065"/>
    </source>
</evidence>
<feature type="transmembrane region" description="Helical" evidence="15">
    <location>
        <begin position="214"/>
        <end position="235"/>
    </location>
</feature>